<evidence type="ECO:0000256" key="1">
    <source>
        <dbReference type="SAM" id="Phobius"/>
    </source>
</evidence>
<organism evidence="2 3">
    <name type="scientific">Desulfomonile tiedjei</name>
    <dbReference type="NCBI Taxonomy" id="2358"/>
    <lineage>
        <taxon>Bacteria</taxon>
        <taxon>Pseudomonadati</taxon>
        <taxon>Thermodesulfobacteriota</taxon>
        <taxon>Desulfomonilia</taxon>
        <taxon>Desulfomonilales</taxon>
        <taxon>Desulfomonilaceae</taxon>
        <taxon>Desulfomonile</taxon>
    </lineage>
</organism>
<keyword evidence="1" id="KW-1133">Transmembrane helix</keyword>
<protein>
    <recommendedName>
        <fullName evidence="4">Nitrate reductase</fullName>
    </recommendedName>
</protein>
<comment type="caution">
    <text evidence="2">The sequence shown here is derived from an EMBL/GenBank/DDBJ whole genome shotgun (WGS) entry which is preliminary data.</text>
</comment>
<proteinExistence type="predicted"/>
<gene>
    <name evidence="2" type="ORF">HY912_21450</name>
</gene>
<evidence type="ECO:0000313" key="3">
    <source>
        <dbReference type="Proteomes" id="UP000807825"/>
    </source>
</evidence>
<dbReference type="InterPro" id="IPR036197">
    <property type="entry name" value="NarG-like_sf"/>
</dbReference>
<dbReference type="EMBL" id="JACRDE010000559">
    <property type="protein sequence ID" value="MBI5252069.1"/>
    <property type="molecule type" value="Genomic_DNA"/>
</dbReference>
<dbReference type="AlphaFoldDB" id="A0A9D6V707"/>
<dbReference type="Proteomes" id="UP000807825">
    <property type="component" value="Unassembled WGS sequence"/>
</dbReference>
<evidence type="ECO:0008006" key="4">
    <source>
        <dbReference type="Google" id="ProtNLM"/>
    </source>
</evidence>
<dbReference type="SUPFAM" id="SSF103501">
    <property type="entry name" value="Respiratory nitrate reductase 1 gamma chain"/>
    <property type="match status" value="1"/>
</dbReference>
<accession>A0A9D6V707</accession>
<keyword evidence="1" id="KW-0812">Transmembrane</keyword>
<feature type="transmembrane region" description="Helical" evidence="1">
    <location>
        <begin position="28"/>
        <end position="47"/>
    </location>
</feature>
<dbReference type="Gene3D" id="1.20.950.20">
    <property type="entry name" value="Transmembrane di-heme cytochromes, Chain C"/>
    <property type="match status" value="1"/>
</dbReference>
<reference evidence="2" key="1">
    <citation type="submission" date="2020-07" db="EMBL/GenBank/DDBJ databases">
        <title>Huge and variable diversity of episymbiotic CPR bacteria and DPANN archaea in groundwater ecosystems.</title>
        <authorList>
            <person name="He C.Y."/>
            <person name="Keren R."/>
            <person name="Whittaker M."/>
            <person name="Farag I.F."/>
            <person name="Doudna J."/>
            <person name="Cate J.H.D."/>
            <person name="Banfield J.F."/>
        </authorList>
    </citation>
    <scope>NUCLEOTIDE SEQUENCE</scope>
    <source>
        <strain evidence="2">NC_groundwater_1664_Pr3_B-0.1um_52_9</strain>
    </source>
</reference>
<feature type="transmembrane region" description="Helical" evidence="1">
    <location>
        <begin position="59"/>
        <end position="82"/>
    </location>
</feature>
<name>A0A9D6V707_9BACT</name>
<keyword evidence="1" id="KW-0472">Membrane</keyword>
<evidence type="ECO:0000313" key="2">
    <source>
        <dbReference type="EMBL" id="MBI5252069.1"/>
    </source>
</evidence>
<sequence length="103" mass="11885">MTIVVVLAAVFFLVRRWMLPEVRFVTFASDYLLLLAAAAPFVTGFIASRQWFDYETMLVIHMISGAVMLIVIPFTRLSHMLFFPFTRSYMGSEFGAVRHAKDW</sequence>